<evidence type="ECO:0000256" key="2">
    <source>
        <dbReference type="ARBA" id="ARBA00022525"/>
    </source>
</evidence>
<organism evidence="5 6">
    <name type="scientific">Paenibacillus alvei</name>
    <name type="common">Bacillus alvei</name>
    <dbReference type="NCBI Taxonomy" id="44250"/>
    <lineage>
        <taxon>Bacteria</taxon>
        <taxon>Bacillati</taxon>
        <taxon>Bacillota</taxon>
        <taxon>Bacilli</taxon>
        <taxon>Bacillales</taxon>
        <taxon>Paenibacillaceae</taxon>
        <taxon>Paenibacillus</taxon>
    </lineage>
</organism>
<gene>
    <name evidence="5" type="ORF">HMI46_25760</name>
</gene>
<dbReference type="EMBL" id="JABFOR010000063">
    <property type="protein sequence ID" value="NOJ73922.1"/>
    <property type="molecule type" value="Genomic_DNA"/>
</dbReference>
<dbReference type="Proteomes" id="UP000552038">
    <property type="component" value="Unassembled WGS sequence"/>
</dbReference>
<dbReference type="NCBIfam" id="NF033679">
    <property type="entry name" value="DNRLRE_dom"/>
    <property type="match status" value="1"/>
</dbReference>
<keyword evidence="3" id="KW-0732">Signal</keyword>
<sequence>MQEEVYDFNANLWVGYAHDDVESSMYVRHYDEPVNTIAGKYVLYTGKYLDIESYMLVYKKAYSDLNASLIVRVQSKSELDSFAMIMYKGISDKQSTIEAIAGSFIESVIEVAPNNRMYGDYELFEAPRIIQEIAPVKDAFTRDSVRYQSQNWGTEKQMFVGRDTRDYVNIENFESFIEFDLHALGTEKLIEKATLRLYCADDKVEGMDLEFTTNKEFWNEIGITAANAPMPLGLITNKFLYNKKERYIEVDMTDTVLKWYRDEQPNYGIGIRSQANSYVTFFTRELGHKQPKLFVQYIDLSKSYTASRYLFDAEMFVIGRGFSDLNARINVKSDIGFSWLDSSLYVHQGNVPMLMDYDADIYVARPELHSSMFVYKTAKSYRDASLTVRSLLQSSDVKTQMDANRPELQSEMIVDKNAFLQATLQTRAFVEDDPRANIESQMESNKPELGAVMEVFSYNDSFEGIIQAKSLEYDDIPAFIGVPTTEQYDDKSSVIWSSRPELHAEMFIYIKGKNDLDSYMEVYEHEDIETSIASSNPELVATVLAQIVTNLESSIDVWGHSTIDSVLTVNVYKDIDATIDIKAIHEVEAEMTSSRPELFGYLFRRYQADEDFVSQTTCRQRDVNDLHARFGIRSQTGGAYYFII</sequence>
<dbReference type="GO" id="GO:0005576">
    <property type="term" value="C:extracellular region"/>
    <property type="evidence" value="ECO:0007669"/>
    <property type="project" value="UniProtKB-SubCell"/>
</dbReference>
<dbReference type="Pfam" id="PF24517">
    <property type="entry name" value="CBM96"/>
    <property type="match status" value="1"/>
</dbReference>
<dbReference type="RefSeq" id="WP_163978241.1">
    <property type="nucleotide sequence ID" value="NZ_JABFOR010000063.1"/>
</dbReference>
<evidence type="ECO:0000259" key="4">
    <source>
        <dbReference type="Pfam" id="PF24517"/>
    </source>
</evidence>
<evidence type="ECO:0000313" key="5">
    <source>
        <dbReference type="EMBL" id="NOJ73922.1"/>
    </source>
</evidence>
<comment type="caution">
    <text evidence="5">The sequence shown here is derived from an EMBL/GenBank/DDBJ whole genome shotgun (WGS) entry which is preliminary data.</text>
</comment>
<dbReference type="Gene3D" id="2.60.120.970">
    <property type="match status" value="1"/>
</dbReference>
<dbReference type="AlphaFoldDB" id="A0AAP7A7F2"/>
<keyword evidence="2" id="KW-0964">Secreted</keyword>
<evidence type="ECO:0000256" key="1">
    <source>
        <dbReference type="ARBA" id="ARBA00004613"/>
    </source>
</evidence>
<proteinExistence type="predicted"/>
<evidence type="ECO:0000256" key="3">
    <source>
        <dbReference type="ARBA" id="ARBA00022729"/>
    </source>
</evidence>
<reference evidence="5 6" key="1">
    <citation type="submission" date="2020-05" db="EMBL/GenBank/DDBJ databases">
        <title>Whole genome sequencing and identification of novel metabolites from Paenibacillus alvei strain JR949.</title>
        <authorList>
            <person name="Rajendhran J."/>
            <person name="Sree Pranav P."/>
            <person name="Mahalakshmi B."/>
            <person name="Karthikeyan R."/>
        </authorList>
    </citation>
    <scope>NUCLEOTIDE SEQUENCE [LARGE SCALE GENOMIC DNA]</scope>
    <source>
        <strain evidence="5 6">JR949</strain>
    </source>
</reference>
<protein>
    <submittedName>
        <fullName evidence="5">DNRLRE domain-containing protein</fullName>
    </submittedName>
</protein>
<comment type="subcellular location">
    <subcellularLocation>
        <location evidence="1">Secreted</location>
    </subcellularLocation>
</comment>
<evidence type="ECO:0000313" key="6">
    <source>
        <dbReference type="Proteomes" id="UP000552038"/>
    </source>
</evidence>
<dbReference type="InterPro" id="IPR055372">
    <property type="entry name" value="CBM96"/>
</dbReference>
<name>A0AAP7A7F2_PAEAL</name>
<feature type="domain" description="Carbohydrate-binding module family 96" evidence="4">
    <location>
        <begin position="131"/>
        <end position="296"/>
    </location>
</feature>
<accession>A0AAP7A7F2</accession>